<gene>
    <name evidence="1" type="ORF">H0P51_08895</name>
</gene>
<dbReference type="AlphaFoldDB" id="A0A7D6IAY7"/>
<reference evidence="2" key="1">
    <citation type="submission" date="2020-07" db="EMBL/GenBank/DDBJ databases">
        <title>Description of Mycobacterium gordonae subsp. intergordonae subsp.nov. and Mycobacterium gordonae subsp. gordonae subsp. nov.</title>
        <authorList>
            <person name="Yu X."/>
        </authorList>
    </citation>
    <scope>NUCLEOTIDE SEQUENCE [LARGE SCALE GENOMIC DNA]</scope>
    <source>
        <strain evidence="2">24</strain>
    </source>
</reference>
<name>A0A7D6IAY7_9MYCO</name>
<evidence type="ECO:0000313" key="1">
    <source>
        <dbReference type="EMBL" id="QLL10096.1"/>
    </source>
</evidence>
<dbReference type="Proteomes" id="UP000510682">
    <property type="component" value="Chromosome"/>
</dbReference>
<organism evidence="1 2">
    <name type="scientific">Mycobacterium vicinigordonae</name>
    <dbReference type="NCBI Taxonomy" id="1719132"/>
    <lineage>
        <taxon>Bacteria</taxon>
        <taxon>Bacillati</taxon>
        <taxon>Actinomycetota</taxon>
        <taxon>Actinomycetes</taxon>
        <taxon>Mycobacteriales</taxon>
        <taxon>Mycobacteriaceae</taxon>
        <taxon>Mycobacterium</taxon>
    </lineage>
</organism>
<dbReference type="KEGG" id="mgor:H0P51_08895"/>
<sequence>MLLRYGGTVESVFELLGQKENDLTAAFGYSLARCPRLYAKLIDRLSHHLTFDLGGDPEFALETPDETGRTDLEVRLPGGLLVCEAKRDWLLPEVPQLRRYAGRVRRHGGGALVTLSQASQALALTRLPDRQVEGVPVVHLSWIEVLGDIDRARRGCRGQERLWLDEFHTYVKGVVRVKSVADSWVYCVVLNEQRTGGRRNLSYREWVTDELTYYHPYGVKRWPKEPPNFLAFRWNGFVQCIHRVDSYEVVPTLLDRFPDLPPSERLRQSHAVYRLSEKGIPLLKPIPNGARYRAARLWVLLDQLQVADTLADAYERSQTLKIHGGIRTA</sequence>
<reference evidence="2" key="2">
    <citation type="submission" date="2023-07" db="EMBL/GenBank/DDBJ databases">
        <title>Description of Mycobacterium gordonae subsp. intergordonae subsp.nov. and Mycobacterium gordonae subsp. gordonae subsp. nov.</title>
        <authorList>
            <person name="Huang H."/>
        </authorList>
    </citation>
    <scope>NUCLEOTIDE SEQUENCE [LARGE SCALE GENOMIC DNA]</scope>
    <source>
        <strain evidence="2">24</strain>
    </source>
</reference>
<protein>
    <submittedName>
        <fullName evidence="1">Uncharacterized protein</fullName>
    </submittedName>
</protein>
<accession>A0A7D6IAY7</accession>
<keyword evidence="2" id="KW-1185">Reference proteome</keyword>
<dbReference type="EMBL" id="CP059165">
    <property type="protein sequence ID" value="QLL10096.1"/>
    <property type="molecule type" value="Genomic_DNA"/>
</dbReference>
<proteinExistence type="predicted"/>
<evidence type="ECO:0000313" key="2">
    <source>
        <dbReference type="Proteomes" id="UP000510682"/>
    </source>
</evidence>